<name>A0A8S3DBA6_9BILA</name>
<protein>
    <recommendedName>
        <fullName evidence="3">NHL repeat containing protein</fullName>
    </recommendedName>
</protein>
<organism evidence="1 2">
    <name type="scientific">Rotaria magnacalcarata</name>
    <dbReference type="NCBI Taxonomy" id="392030"/>
    <lineage>
        <taxon>Eukaryota</taxon>
        <taxon>Metazoa</taxon>
        <taxon>Spiralia</taxon>
        <taxon>Gnathifera</taxon>
        <taxon>Rotifera</taxon>
        <taxon>Eurotatoria</taxon>
        <taxon>Bdelloidea</taxon>
        <taxon>Philodinida</taxon>
        <taxon>Philodinidae</taxon>
        <taxon>Rotaria</taxon>
    </lineage>
</organism>
<dbReference type="AlphaFoldDB" id="A0A8S3DBA6"/>
<dbReference type="EMBL" id="CAJOBJ010201730">
    <property type="protein sequence ID" value="CAF4985041.1"/>
    <property type="molecule type" value="Genomic_DNA"/>
</dbReference>
<dbReference type="InterPro" id="IPR011042">
    <property type="entry name" value="6-blade_b-propeller_TolB-like"/>
</dbReference>
<dbReference type="Gene3D" id="2.120.10.30">
    <property type="entry name" value="TolB, C-terminal domain"/>
    <property type="match status" value="1"/>
</dbReference>
<feature type="non-terminal residue" evidence="1">
    <location>
        <position position="168"/>
    </location>
</feature>
<gene>
    <name evidence="1" type="ORF">GIL414_LOCUS56285</name>
</gene>
<proteinExistence type="predicted"/>
<reference evidence="1" key="1">
    <citation type="submission" date="2021-02" db="EMBL/GenBank/DDBJ databases">
        <authorList>
            <person name="Nowell W R."/>
        </authorList>
    </citation>
    <scope>NUCLEOTIDE SEQUENCE</scope>
</reference>
<evidence type="ECO:0000313" key="2">
    <source>
        <dbReference type="Proteomes" id="UP000681720"/>
    </source>
</evidence>
<dbReference type="SUPFAM" id="SSF101898">
    <property type="entry name" value="NHL repeat"/>
    <property type="match status" value="1"/>
</dbReference>
<sequence>DAGPYAYQLSSPTALLLDQYGYLYVLDYGNSRIQKWFPGASYGTTVLAASFYNPCGLQFDRLNNLVVADTYYHRIVSFGILCPTTTTTTVAPPTSSPTPICATAQWNSTFSILAGITASRGSTTTLLYNPSDATSDGYQNLYVADTVNHRIQYFPHGISPICITGAAE</sequence>
<dbReference type="Proteomes" id="UP000681720">
    <property type="component" value="Unassembled WGS sequence"/>
</dbReference>
<evidence type="ECO:0000313" key="1">
    <source>
        <dbReference type="EMBL" id="CAF4985041.1"/>
    </source>
</evidence>
<accession>A0A8S3DBA6</accession>
<comment type="caution">
    <text evidence="1">The sequence shown here is derived from an EMBL/GenBank/DDBJ whole genome shotgun (WGS) entry which is preliminary data.</text>
</comment>
<evidence type="ECO:0008006" key="3">
    <source>
        <dbReference type="Google" id="ProtNLM"/>
    </source>
</evidence>